<dbReference type="EMBL" id="CP036265">
    <property type="protein sequence ID" value="QDT16364.1"/>
    <property type="molecule type" value="Genomic_DNA"/>
</dbReference>
<feature type="compositionally biased region" description="Low complexity" evidence="1">
    <location>
        <begin position="1"/>
        <end position="16"/>
    </location>
</feature>
<dbReference type="PANTHER" id="PTHR31527:SF0">
    <property type="entry name" value="RE64534P"/>
    <property type="match status" value="1"/>
</dbReference>
<sequence length="220" mass="24100">MTTTAPTLDLPPAADPADPRPVGRRRIPAKCGTAFRLNAGERLRVIDPGGQQVSDLMCYAADDVREYLSGGRTFDYEETILLTAGNTLWSNRSRKFLKIAKDTCGRHDFLLTPCSPEMYRILYGLEDHPSCFVNLRDNLASYGVKPDMIPTTFNCFMHVSFQPDGKISVDPPLSKPGDVIEFEALVDLVVGLTACPSETTNAGSVGPIDFEIVTASRRNA</sequence>
<dbReference type="RefSeq" id="WP_145359197.1">
    <property type="nucleotide sequence ID" value="NZ_CP036265.1"/>
</dbReference>
<feature type="domain" description="DUF1989" evidence="2">
    <location>
        <begin position="26"/>
        <end position="189"/>
    </location>
</feature>
<dbReference type="Pfam" id="PF09347">
    <property type="entry name" value="DUF1989"/>
    <property type="match status" value="1"/>
</dbReference>
<proteinExistence type="predicted"/>
<dbReference type="InterPro" id="IPR018959">
    <property type="entry name" value="DUF1989"/>
</dbReference>
<dbReference type="OrthoDB" id="9772660at2"/>
<organism evidence="3 4">
    <name type="scientific">Alienimonas californiensis</name>
    <dbReference type="NCBI Taxonomy" id="2527989"/>
    <lineage>
        <taxon>Bacteria</taxon>
        <taxon>Pseudomonadati</taxon>
        <taxon>Planctomycetota</taxon>
        <taxon>Planctomycetia</taxon>
        <taxon>Planctomycetales</taxon>
        <taxon>Planctomycetaceae</taxon>
        <taxon>Alienimonas</taxon>
    </lineage>
</organism>
<name>A0A517PAG6_9PLAN</name>
<keyword evidence="4" id="KW-1185">Reference proteome</keyword>
<evidence type="ECO:0000313" key="3">
    <source>
        <dbReference type="EMBL" id="QDT16364.1"/>
    </source>
</evidence>
<feature type="region of interest" description="Disordered" evidence="1">
    <location>
        <begin position="1"/>
        <end position="25"/>
    </location>
</feature>
<dbReference type="PANTHER" id="PTHR31527">
    <property type="entry name" value="RE64534P"/>
    <property type="match status" value="1"/>
</dbReference>
<reference evidence="3 4" key="1">
    <citation type="submission" date="2019-02" db="EMBL/GenBank/DDBJ databases">
        <title>Deep-cultivation of Planctomycetes and their phenomic and genomic characterization uncovers novel biology.</title>
        <authorList>
            <person name="Wiegand S."/>
            <person name="Jogler M."/>
            <person name="Boedeker C."/>
            <person name="Pinto D."/>
            <person name="Vollmers J."/>
            <person name="Rivas-Marin E."/>
            <person name="Kohn T."/>
            <person name="Peeters S.H."/>
            <person name="Heuer A."/>
            <person name="Rast P."/>
            <person name="Oberbeckmann S."/>
            <person name="Bunk B."/>
            <person name="Jeske O."/>
            <person name="Meyerdierks A."/>
            <person name="Storesund J.E."/>
            <person name="Kallscheuer N."/>
            <person name="Luecker S."/>
            <person name="Lage O.M."/>
            <person name="Pohl T."/>
            <person name="Merkel B.J."/>
            <person name="Hornburger P."/>
            <person name="Mueller R.-W."/>
            <person name="Bruemmer F."/>
            <person name="Labrenz M."/>
            <person name="Spormann A.M."/>
            <person name="Op den Camp H."/>
            <person name="Overmann J."/>
            <person name="Amann R."/>
            <person name="Jetten M.S.M."/>
            <person name="Mascher T."/>
            <person name="Medema M.H."/>
            <person name="Devos D.P."/>
            <person name="Kaster A.-K."/>
            <person name="Ovreas L."/>
            <person name="Rohde M."/>
            <person name="Galperin M.Y."/>
            <person name="Jogler C."/>
        </authorList>
    </citation>
    <scope>NUCLEOTIDE SEQUENCE [LARGE SCALE GENOMIC DNA]</scope>
    <source>
        <strain evidence="3 4">CA12</strain>
    </source>
</reference>
<protein>
    <recommendedName>
        <fullName evidence="2">DUF1989 domain-containing protein</fullName>
    </recommendedName>
</protein>
<dbReference type="Proteomes" id="UP000318741">
    <property type="component" value="Chromosome"/>
</dbReference>
<evidence type="ECO:0000259" key="2">
    <source>
        <dbReference type="Pfam" id="PF09347"/>
    </source>
</evidence>
<accession>A0A517PAG6</accession>
<evidence type="ECO:0000313" key="4">
    <source>
        <dbReference type="Proteomes" id="UP000318741"/>
    </source>
</evidence>
<dbReference type="AlphaFoldDB" id="A0A517PAG6"/>
<evidence type="ECO:0000256" key="1">
    <source>
        <dbReference type="SAM" id="MobiDB-lite"/>
    </source>
</evidence>
<gene>
    <name evidence="3" type="ORF">CA12_24650</name>
</gene>
<dbReference type="KEGG" id="acaf:CA12_24650"/>